<proteinExistence type="predicted"/>
<dbReference type="PANTHER" id="PTHR14963">
    <property type="entry name" value="RHO GTPASE ACTIVATING PROTEIN 18,19-RELATED"/>
    <property type="match status" value="1"/>
</dbReference>
<dbReference type="Proteomes" id="UP001329430">
    <property type="component" value="Chromosome 1"/>
</dbReference>
<gene>
    <name evidence="3" type="ORF">RI129_001362</name>
</gene>
<dbReference type="InterPro" id="IPR000198">
    <property type="entry name" value="RhoGAP_dom"/>
</dbReference>
<keyword evidence="4" id="KW-1185">Reference proteome</keyword>
<dbReference type="InterPro" id="IPR008936">
    <property type="entry name" value="Rho_GTPase_activation_prot"/>
</dbReference>
<dbReference type="EMBL" id="JAVRBK010000001">
    <property type="protein sequence ID" value="KAK5650333.1"/>
    <property type="molecule type" value="Genomic_DNA"/>
</dbReference>
<dbReference type="GO" id="GO:0007165">
    <property type="term" value="P:signal transduction"/>
    <property type="evidence" value="ECO:0007669"/>
    <property type="project" value="InterPro"/>
</dbReference>
<sequence length="658" mass="74553">MFNGDCLAEKLRRENIEQFNTLVRMHLSFVLDLSTEDDALLEKSKLRKWSFIPFNKKNKTCRGIMDGIPLTQEGICQVYQLIEFIKQEQNISTEGIFRRTGSLTRQQELRNLLNQGVTVSLENNTYSVHDCASVLKGFLADLPEPLLTEAHYPAYCQIAELCGVREKPSLESKLSHALQLLFLLLPSENRILLKDVLNLLNYTASYERNNKMSSDSLATLFTPHLLCPRNISPEILHTNSQTLSNTVSFMITNSTKLFDIPSKLAVDIKAYYTEHERRKLSSRNCNESVSDNFAANTVYSFVDVERTTKENQSNPTETALAQLYAYIQSLPESSKKQKLVKQFNKENGYGTPLQVIRSTVPSKNKSVGSSIKKHIFQRNIKAQKRNGATHQLRTSSEEILNSPFQGMLVRAKLFCNKCDSSSDDENFSKKLHTSIENFKLEGKRSNSDPNLSVNHKECDYNVYLTSTPACVAKRMYPELVFTPEEQGRKSMSPITQSAQRMSKAMQETMMTPRSRKPVLLVSGTNINNLPKIAIKDCTIDSIQEELADVSFNSNPIRRSKSANHLKIEFDDDDASLSSSFRKYLQHRASGSPTDLSFTSCTEDYCSAEMNDSKMMSSSLLHCLNGHSPPTPFVESKELILQPKEFDDNGKPIIYETFF</sequence>
<name>A0AAN7ZX17_9COLE</name>
<evidence type="ECO:0000313" key="3">
    <source>
        <dbReference type="EMBL" id="KAK5650333.1"/>
    </source>
</evidence>
<reference evidence="3 4" key="1">
    <citation type="journal article" date="2024" name="Insects">
        <title>An Improved Chromosome-Level Genome Assembly of the Firefly Pyrocoelia pectoralis.</title>
        <authorList>
            <person name="Fu X."/>
            <person name="Meyer-Rochow V.B."/>
            <person name="Ballantyne L."/>
            <person name="Zhu X."/>
        </authorList>
    </citation>
    <scope>NUCLEOTIDE SEQUENCE [LARGE SCALE GENOMIC DNA]</scope>
    <source>
        <strain evidence="3">XCY_ONT2</strain>
    </source>
</reference>
<dbReference type="PROSITE" id="PS50238">
    <property type="entry name" value="RHOGAP"/>
    <property type="match status" value="1"/>
</dbReference>
<evidence type="ECO:0000256" key="1">
    <source>
        <dbReference type="ARBA" id="ARBA00022468"/>
    </source>
</evidence>
<keyword evidence="1" id="KW-0343">GTPase activation</keyword>
<dbReference type="SMART" id="SM00324">
    <property type="entry name" value="RhoGAP"/>
    <property type="match status" value="1"/>
</dbReference>
<feature type="domain" description="Rho-GAP" evidence="2">
    <location>
        <begin position="68"/>
        <end position="258"/>
    </location>
</feature>
<dbReference type="Pfam" id="PF00620">
    <property type="entry name" value="RhoGAP"/>
    <property type="match status" value="1"/>
</dbReference>
<dbReference type="GO" id="GO:0005096">
    <property type="term" value="F:GTPase activator activity"/>
    <property type="evidence" value="ECO:0007669"/>
    <property type="project" value="UniProtKB-KW"/>
</dbReference>
<protein>
    <recommendedName>
        <fullName evidence="2">Rho-GAP domain-containing protein</fullName>
    </recommendedName>
</protein>
<accession>A0AAN7ZX17</accession>
<organism evidence="3 4">
    <name type="scientific">Pyrocoelia pectoralis</name>
    <dbReference type="NCBI Taxonomy" id="417401"/>
    <lineage>
        <taxon>Eukaryota</taxon>
        <taxon>Metazoa</taxon>
        <taxon>Ecdysozoa</taxon>
        <taxon>Arthropoda</taxon>
        <taxon>Hexapoda</taxon>
        <taxon>Insecta</taxon>
        <taxon>Pterygota</taxon>
        <taxon>Neoptera</taxon>
        <taxon>Endopterygota</taxon>
        <taxon>Coleoptera</taxon>
        <taxon>Polyphaga</taxon>
        <taxon>Elateriformia</taxon>
        <taxon>Elateroidea</taxon>
        <taxon>Lampyridae</taxon>
        <taxon>Lampyrinae</taxon>
        <taxon>Pyrocoelia</taxon>
    </lineage>
</organism>
<dbReference type="Gene3D" id="1.10.555.10">
    <property type="entry name" value="Rho GTPase activation protein"/>
    <property type="match status" value="1"/>
</dbReference>
<comment type="caution">
    <text evidence="3">The sequence shown here is derived from an EMBL/GenBank/DDBJ whole genome shotgun (WGS) entry which is preliminary data.</text>
</comment>
<dbReference type="AlphaFoldDB" id="A0AAN7ZX17"/>
<dbReference type="PANTHER" id="PTHR14963:SF7">
    <property type="entry name" value="RHO GTPASE-ACTIVATING PROTEIN 19"/>
    <property type="match status" value="1"/>
</dbReference>
<evidence type="ECO:0000259" key="2">
    <source>
        <dbReference type="PROSITE" id="PS50238"/>
    </source>
</evidence>
<evidence type="ECO:0000313" key="4">
    <source>
        <dbReference type="Proteomes" id="UP001329430"/>
    </source>
</evidence>
<dbReference type="SUPFAM" id="SSF48350">
    <property type="entry name" value="GTPase activation domain, GAP"/>
    <property type="match status" value="1"/>
</dbReference>
<dbReference type="GO" id="GO:0051056">
    <property type="term" value="P:regulation of small GTPase mediated signal transduction"/>
    <property type="evidence" value="ECO:0007669"/>
    <property type="project" value="TreeGrafter"/>
</dbReference>
<dbReference type="GO" id="GO:0005737">
    <property type="term" value="C:cytoplasm"/>
    <property type="evidence" value="ECO:0007669"/>
    <property type="project" value="TreeGrafter"/>
</dbReference>